<dbReference type="EMBL" id="JANIIK010000109">
    <property type="protein sequence ID" value="KAJ3598629.1"/>
    <property type="molecule type" value="Genomic_DNA"/>
</dbReference>
<feature type="non-terminal residue" evidence="2">
    <location>
        <position position="111"/>
    </location>
</feature>
<proteinExistence type="predicted"/>
<dbReference type="AlphaFoldDB" id="A0A9Q0IH74"/>
<evidence type="ECO:0000256" key="1">
    <source>
        <dbReference type="SAM" id="MobiDB-lite"/>
    </source>
</evidence>
<protein>
    <submittedName>
        <fullName evidence="2">Uncharacterized protein</fullName>
    </submittedName>
</protein>
<sequence length="111" mass="11881">MLPVVDRHYLQVLDGSCTCEMLPVGVKMLPRPQCHPGGGAPPPCSPGLTLSHHLQTGGVAEGPPRTLGWPFPWSLREVREVISQVEGQQKNLVNSIESLPARGGPLSALDE</sequence>
<dbReference type="OrthoDB" id="48057at2759"/>
<gene>
    <name evidence="2" type="ORF">NHX12_002134</name>
</gene>
<evidence type="ECO:0000313" key="3">
    <source>
        <dbReference type="Proteomes" id="UP001148018"/>
    </source>
</evidence>
<feature type="region of interest" description="Disordered" evidence="1">
    <location>
        <begin position="34"/>
        <end position="65"/>
    </location>
</feature>
<accession>A0A9Q0IH74</accession>
<evidence type="ECO:0000313" key="2">
    <source>
        <dbReference type="EMBL" id="KAJ3598629.1"/>
    </source>
</evidence>
<organism evidence="2 3">
    <name type="scientific">Muraenolepis orangiensis</name>
    <name type="common">Patagonian moray cod</name>
    <dbReference type="NCBI Taxonomy" id="630683"/>
    <lineage>
        <taxon>Eukaryota</taxon>
        <taxon>Metazoa</taxon>
        <taxon>Chordata</taxon>
        <taxon>Craniata</taxon>
        <taxon>Vertebrata</taxon>
        <taxon>Euteleostomi</taxon>
        <taxon>Actinopterygii</taxon>
        <taxon>Neopterygii</taxon>
        <taxon>Teleostei</taxon>
        <taxon>Neoteleostei</taxon>
        <taxon>Acanthomorphata</taxon>
        <taxon>Zeiogadaria</taxon>
        <taxon>Gadariae</taxon>
        <taxon>Gadiformes</taxon>
        <taxon>Muraenolepidoidei</taxon>
        <taxon>Muraenolepididae</taxon>
        <taxon>Muraenolepis</taxon>
    </lineage>
</organism>
<keyword evidence="3" id="KW-1185">Reference proteome</keyword>
<comment type="caution">
    <text evidence="2">The sequence shown here is derived from an EMBL/GenBank/DDBJ whole genome shotgun (WGS) entry which is preliminary data.</text>
</comment>
<reference evidence="2" key="1">
    <citation type="submission" date="2022-07" db="EMBL/GenBank/DDBJ databases">
        <title>Chromosome-level genome of Muraenolepis orangiensis.</title>
        <authorList>
            <person name="Kim J."/>
        </authorList>
    </citation>
    <scope>NUCLEOTIDE SEQUENCE</scope>
    <source>
        <strain evidence="2">KU_S4_2022</strain>
        <tissue evidence="2">Muscle</tissue>
    </source>
</reference>
<name>A0A9Q0IH74_9TELE</name>
<dbReference type="Proteomes" id="UP001148018">
    <property type="component" value="Unassembled WGS sequence"/>
</dbReference>